<protein>
    <recommendedName>
        <fullName evidence="7">B box-type domain-containing protein</fullName>
    </recommendedName>
</protein>
<dbReference type="SMART" id="SM00336">
    <property type="entry name" value="BBOX"/>
    <property type="match status" value="1"/>
</dbReference>
<dbReference type="Pfam" id="PF00643">
    <property type="entry name" value="zf-B_box"/>
    <property type="match status" value="1"/>
</dbReference>
<evidence type="ECO:0000256" key="2">
    <source>
        <dbReference type="ARBA" id="ARBA00022679"/>
    </source>
</evidence>
<evidence type="ECO:0000256" key="1">
    <source>
        <dbReference type="ARBA" id="ARBA00004123"/>
    </source>
</evidence>
<keyword evidence="4" id="KW-0862">Zinc</keyword>
<dbReference type="Proteomes" id="UP000826234">
    <property type="component" value="Unassembled WGS sequence"/>
</dbReference>
<accession>A0ABQ7SPH7</accession>
<comment type="subcellular location">
    <subcellularLocation>
        <location evidence="1">Nucleus</location>
    </subcellularLocation>
</comment>
<dbReference type="InterPro" id="IPR000315">
    <property type="entry name" value="Znf_B-box"/>
</dbReference>
<name>A0ABQ7SPH7_PHRPL</name>
<dbReference type="PANTHER" id="PTHR24099">
    <property type="entry name" value="E3 UBIQUITIN-PROTEIN LIGASE TRIM36-RELATED"/>
    <property type="match status" value="1"/>
</dbReference>
<dbReference type="InterPro" id="IPR033492">
    <property type="entry name" value="Trim54_Bbox2_Zfn"/>
</dbReference>
<keyword evidence="3 6" id="KW-0863">Zinc-finger</keyword>
<dbReference type="InterPro" id="IPR050617">
    <property type="entry name" value="E3_ligase_FN3/SPRY"/>
</dbReference>
<dbReference type="PANTHER" id="PTHR24099:SF17">
    <property type="entry name" value="TRIPARTITE MOTIF CONTAINING 55"/>
    <property type="match status" value="1"/>
</dbReference>
<reference evidence="8 9" key="1">
    <citation type="journal article" date="2022" name="Gigascience">
        <title>A chromosome-level genome assembly and annotation of the desert horned lizard, Phrynosoma platyrhinos, provides insight into chromosomal rearrangements among reptiles.</title>
        <authorList>
            <person name="Koochekian N."/>
            <person name="Ascanio A."/>
            <person name="Farleigh K."/>
            <person name="Card D.C."/>
            <person name="Schield D.R."/>
            <person name="Castoe T.A."/>
            <person name="Jezkova T."/>
        </authorList>
    </citation>
    <scope>NUCLEOTIDE SEQUENCE [LARGE SCALE GENOMIC DNA]</scope>
    <source>
        <strain evidence="8">NK-2021</strain>
    </source>
</reference>
<evidence type="ECO:0000256" key="3">
    <source>
        <dbReference type="ARBA" id="ARBA00022771"/>
    </source>
</evidence>
<dbReference type="Gene3D" id="3.30.160.60">
    <property type="entry name" value="Classic Zinc Finger"/>
    <property type="match status" value="1"/>
</dbReference>
<organism evidence="8 9">
    <name type="scientific">Phrynosoma platyrhinos</name>
    <name type="common">Desert horned lizard</name>
    <dbReference type="NCBI Taxonomy" id="52577"/>
    <lineage>
        <taxon>Eukaryota</taxon>
        <taxon>Metazoa</taxon>
        <taxon>Chordata</taxon>
        <taxon>Craniata</taxon>
        <taxon>Vertebrata</taxon>
        <taxon>Euteleostomi</taxon>
        <taxon>Lepidosauria</taxon>
        <taxon>Squamata</taxon>
        <taxon>Bifurcata</taxon>
        <taxon>Unidentata</taxon>
        <taxon>Episquamata</taxon>
        <taxon>Toxicofera</taxon>
        <taxon>Iguania</taxon>
        <taxon>Phrynosomatidae</taxon>
        <taxon>Phrynosomatinae</taxon>
        <taxon>Phrynosoma</taxon>
    </lineage>
</organism>
<dbReference type="CDD" id="cd19833">
    <property type="entry name" value="Bbox2_MuRF3_C-II"/>
    <property type="match status" value="1"/>
</dbReference>
<gene>
    <name evidence="8" type="ORF">JD844_019183</name>
</gene>
<keyword evidence="9" id="KW-1185">Reference proteome</keyword>
<sequence>MLTATYWFKGLKKKSGERKGPLLKSEHPTCEEHEEEKINIYCVTCAVPTCSLCKVFGEHKECEVAPLSDIYMKQKENCKAQKQALCEKFDRMSAILEERRKIMLQRITYEQENKTQHLKSLCKACSDHIESSSKLVDTALQSMEEPQMALFVQNAKVLIQKDIEDPEPTTEDEGASGEAEDPLVEFGAAAAEENTEDFFAFGNEEQDQGKALLMTETLNRAAHGVTAAPPMASQVETEDLAGKEDNLWSVQQSLLDGELSTTGSSSPTYSEGVLLSNAPIQGMDHAQMDSASGEAFSTTESSGVTEECGNQGSNEECKAGGLNGMASSSSQVRAFCVCC</sequence>
<evidence type="ECO:0000256" key="6">
    <source>
        <dbReference type="PROSITE-ProRule" id="PRU00024"/>
    </source>
</evidence>
<dbReference type="PROSITE" id="PS50119">
    <property type="entry name" value="ZF_BBOX"/>
    <property type="match status" value="1"/>
</dbReference>
<comment type="caution">
    <text evidence="8">The sequence shown here is derived from an EMBL/GenBank/DDBJ whole genome shotgun (WGS) entry which is preliminary data.</text>
</comment>
<dbReference type="EMBL" id="JAIPUX010005289">
    <property type="protein sequence ID" value="KAH0619271.1"/>
    <property type="molecule type" value="Genomic_DNA"/>
</dbReference>
<evidence type="ECO:0000313" key="9">
    <source>
        <dbReference type="Proteomes" id="UP000826234"/>
    </source>
</evidence>
<dbReference type="SUPFAM" id="SSF57845">
    <property type="entry name" value="B-box zinc-binding domain"/>
    <property type="match status" value="1"/>
</dbReference>
<feature type="domain" description="B box-type" evidence="7">
    <location>
        <begin position="25"/>
        <end position="67"/>
    </location>
</feature>
<proteinExistence type="predicted"/>
<evidence type="ECO:0000259" key="7">
    <source>
        <dbReference type="PROSITE" id="PS50119"/>
    </source>
</evidence>
<keyword evidence="3 6" id="KW-0479">Metal-binding</keyword>
<dbReference type="Gene3D" id="1.20.5.170">
    <property type="match status" value="1"/>
</dbReference>
<keyword evidence="5" id="KW-0539">Nucleus</keyword>
<evidence type="ECO:0000313" key="8">
    <source>
        <dbReference type="EMBL" id="KAH0619271.1"/>
    </source>
</evidence>
<evidence type="ECO:0000256" key="5">
    <source>
        <dbReference type="ARBA" id="ARBA00023242"/>
    </source>
</evidence>
<evidence type="ECO:0000256" key="4">
    <source>
        <dbReference type="ARBA" id="ARBA00022833"/>
    </source>
</evidence>
<keyword evidence="2" id="KW-0808">Transferase</keyword>